<evidence type="ECO:0000313" key="6">
    <source>
        <dbReference type="EMBL" id="SMY13320.1"/>
    </source>
</evidence>
<dbReference type="PANTHER" id="PTHR43163:SF6">
    <property type="entry name" value="DIPEPTIDE TRANSPORT SYSTEM PERMEASE PROTEIN DPPB-RELATED"/>
    <property type="match status" value="1"/>
</dbReference>
<dbReference type="RefSeq" id="WP_101590196.1">
    <property type="nucleotide sequence ID" value="NZ_FXZM01000040.1"/>
</dbReference>
<name>A0A2H1L961_9MICO</name>
<evidence type="ECO:0000256" key="4">
    <source>
        <dbReference type="SAM" id="Phobius"/>
    </source>
</evidence>
<evidence type="ECO:0000256" key="2">
    <source>
        <dbReference type="ARBA" id="ARBA00022448"/>
    </source>
</evidence>
<dbReference type="Proteomes" id="UP000234462">
    <property type="component" value="Unassembled WGS sequence"/>
</dbReference>
<dbReference type="EMBL" id="FXZM01000040">
    <property type="protein sequence ID" value="SMY13320.1"/>
    <property type="molecule type" value="Genomic_DNA"/>
</dbReference>
<feature type="transmembrane region" description="Helical" evidence="4">
    <location>
        <begin position="12"/>
        <end position="30"/>
    </location>
</feature>
<gene>
    <name evidence="6" type="ORF">BJEO58_02936</name>
</gene>
<dbReference type="Pfam" id="PF19300">
    <property type="entry name" value="BPD_transp_1_N"/>
    <property type="match status" value="1"/>
</dbReference>
<keyword evidence="4" id="KW-0812">Transmembrane</keyword>
<proteinExistence type="predicted"/>
<reference evidence="7" key="1">
    <citation type="submission" date="2017-03" db="EMBL/GenBank/DDBJ databases">
        <authorList>
            <person name="Monnet C."/>
        </authorList>
    </citation>
    <scope>NUCLEOTIDE SEQUENCE [LARGE SCALE GENOMIC DNA]</scope>
    <source>
        <strain evidence="7">SJ5-8</strain>
    </source>
</reference>
<keyword evidence="2" id="KW-0813">Transport</keyword>
<keyword evidence="3" id="KW-1003">Cell membrane</keyword>
<protein>
    <submittedName>
        <fullName evidence="6">Peptide/nickel transport system permease protein</fullName>
    </submittedName>
</protein>
<keyword evidence="4" id="KW-1133">Transmembrane helix</keyword>
<keyword evidence="4" id="KW-0472">Membrane</keyword>
<evidence type="ECO:0000256" key="3">
    <source>
        <dbReference type="ARBA" id="ARBA00022475"/>
    </source>
</evidence>
<keyword evidence="7" id="KW-1185">Reference proteome</keyword>
<dbReference type="InterPro" id="IPR045621">
    <property type="entry name" value="BPD_transp_1_N"/>
</dbReference>
<evidence type="ECO:0000256" key="1">
    <source>
        <dbReference type="ARBA" id="ARBA00004651"/>
    </source>
</evidence>
<sequence>MIRYAVDRVFTAIPLLLIVGLFAFLLVNLMPGDAASTIAGEGASATQVESVREDLGLNQPMYAQFFDWVGGVVQGDFGTSFAYNTSVSYLIIQRLEVTISLVALGFVLTVVLGIALGVLSGRNVALLERGCSPLSASLSV</sequence>
<evidence type="ECO:0000313" key="7">
    <source>
        <dbReference type="Proteomes" id="UP000234462"/>
    </source>
</evidence>
<dbReference type="GO" id="GO:0005886">
    <property type="term" value="C:plasma membrane"/>
    <property type="evidence" value="ECO:0007669"/>
    <property type="project" value="UniProtKB-SubCell"/>
</dbReference>
<feature type="transmembrane region" description="Helical" evidence="4">
    <location>
        <begin position="97"/>
        <end position="119"/>
    </location>
</feature>
<comment type="subcellular location">
    <subcellularLocation>
        <location evidence="1">Cell membrane</location>
        <topology evidence="1">Multi-pass membrane protein</topology>
    </subcellularLocation>
</comment>
<evidence type="ECO:0000259" key="5">
    <source>
        <dbReference type="Pfam" id="PF19300"/>
    </source>
</evidence>
<dbReference type="AlphaFoldDB" id="A0A2H1L961"/>
<feature type="domain" description="ABC transporter type 1 GsiC-like N-terminal" evidence="5">
    <location>
        <begin position="1"/>
        <end position="101"/>
    </location>
</feature>
<organism evidence="6 7">
    <name type="scientific">Brevibacterium jeotgali</name>
    <dbReference type="NCBI Taxonomy" id="1262550"/>
    <lineage>
        <taxon>Bacteria</taxon>
        <taxon>Bacillati</taxon>
        <taxon>Actinomycetota</taxon>
        <taxon>Actinomycetes</taxon>
        <taxon>Micrococcales</taxon>
        <taxon>Brevibacteriaceae</taxon>
        <taxon>Brevibacterium</taxon>
    </lineage>
</organism>
<dbReference type="PANTHER" id="PTHR43163">
    <property type="entry name" value="DIPEPTIDE TRANSPORT SYSTEM PERMEASE PROTEIN DPPB-RELATED"/>
    <property type="match status" value="1"/>
</dbReference>
<accession>A0A2H1L961</accession>